<accession>A0A1W5LKF2</accession>
<dbReference type="Pfam" id="PF12114">
    <property type="entry name" value="Period_C"/>
    <property type="match status" value="1"/>
</dbReference>
<evidence type="ECO:0000256" key="5">
    <source>
        <dbReference type="ARBA" id="ARBA00023242"/>
    </source>
</evidence>
<dbReference type="GO" id="GO:0000122">
    <property type="term" value="P:negative regulation of transcription by RNA polymerase II"/>
    <property type="evidence" value="ECO:0007669"/>
    <property type="project" value="TreeGrafter"/>
</dbReference>
<evidence type="ECO:0000256" key="3">
    <source>
        <dbReference type="ARBA" id="ARBA00022737"/>
    </source>
</evidence>
<feature type="region of interest" description="Disordered" evidence="7">
    <location>
        <begin position="1072"/>
        <end position="1149"/>
    </location>
</feature>
<dbReference type="GO" id="GO:0000976">
    <property type="term" value="F:transcription cis-regulatory region binding"/>
    <property type="evidence" value="ECO:0007669"/>
    <property type="project" value="TreeGrafter"/>
</dbReference>
<evidence type="ECO:0000256" key="6">
    <source>
        <dbReference type="ARBA" id="ARBA00040849"/>
    </source>
</evidence>
<keyword evidence="4" id="KW-0090">Biological rhythms</keyword>
<organism evidence="9">
    <name type="scientific">Macrobrachium nipponense</name>
    <name type="common">Oriental river shrimp</name>
    <name type="synonym">Palaemon nipponensis</name>
    <dbReference type="NCBI Taxonomy" id="159736"/>
    <lineage>
        <taxon>Eukaryota</taxon>
        <taxon>Metazoa</taxon>
        <taxon>Ecdysozoa</taxon>
        <taxon>Arthropoda</taxon>
        <taxon>Crustacea</taxon>
        <taxon>Multicrustacea</taxon>
        <taxon>Malacostraca</taxon>
        <taxon>Eumalacostraca</taxon>
        <taxon>Eucarida</taxon>
        <taxon>Decapoda</taxon>
        <taxon>Pleocyemata</taxon>
        <taxon>Caridea</taxon>
        <taxon>Palaemonoidea</taxon>
        <taxon>Palaemonidae</taxon>
        <taxon>Macrobrachium</taxon>
    </lineage>
</organism>
<dbReference type="FunFam" id="3.30.450.20:FF:000066">
    <property type="entry name" value="Period circadian protein"/>
    <property type="match status" value="1"/>
</dbReference>
<evidence type="ECO:0000256" key="1">
    <source>
        <dbReference type="ARBA" id="ARBA00004123"/>
    </source>
</evidence>
<dbReference type="GO" id="GO:0032922">
    <property type="term" value="P:circadian regulation of gene expression"/>
    <property type="evidence" value="ECO:0007669"/>
    <property type="project" value="TreeGrafter"/>
</dbReference>
<dbReference type="Gene3D" id="3.30.450.20">
    <property type="entry name" value="PAS domain"/>
    <property type="match status" value="2"/>
</dbReference>
<feature type="compositionally biased region" description="Basic and acidic residues" evidence="7">
    <location>
        <begin position="563"/>
        <end position="580"/>
    </location>
</feature>
<feature type="region of interest" description="Disordered" evidence="7">
    <location>
        <begin position="651"/>
        <end position="727"/>
    </location>
</feature>
<feature type="domain" description="PAS" evidence="8">
    <location>
        <begin position="390"/>
        <end position="446"/>
    </location>
</feature>
<evidence type="ECO:0000256" key="4">
    <source>
        <dbReference type="ARBA" id="ARBA00023108"/>
    </source>
</evidence>
<dbReference type="SMART" id="SM00091">
    <property type="entry name" value="PAS"/>
    <property type="match status" value="2"/>
</dbReference>
<feature type="region of interest" description="Disordered" evidence="7">
    <location>
        <begin position="617"/>
        <end position="637"/>
    </location>
</feature>
<dbReference type="GO" id="GO:0001222">
    <property type="term" value="F:transcription corepressor binding"/>
    <property type="evidence" value="ECO:0007669"/>
    <property type="project" value="TreeGrafter"/>
</dbReference>
<feature type="compositionally biased region" description="Polar residues" evidence="7">
    <location>
        <begin position="1231"/>
        <end position="1246"/>
    </location>
</feature>
<feature type="region of interest" description="Disordered" evidence="7">
    <location>
        <begin position="751"/>
        <end position="840"/>
    </location>
</feature>
<dbReference type="InterPro" id="IPR050760">
    <property type="entry name" value="Period_circadian_regulator"/>
</dbReference>
<dbReference type="InterPro" id="IPR022728">
    <property type="entry name" value="Period_circadian-like_C"/>
</dbReference>
<feature type="domain" description="PAS" evidence="8">
    <location>
        <begin position="254"/>
        <end position="288"/>
    </location>
</feature>
<name>A0A1W5LKF2_MACNP</name>
<feature type="compositionally biased region" description="Low complexity" evidence="7">
    <location>
        <begin position="1102"/>
        <end position="1118"/>
    </location>
</feature>
<feature type="region of interest" description="Disordered" evidence="7">
    <location>
        <begin position="563"/>
        <end position="605"/>
    </location>
</feature>
<keyword evidence="2" id="KW-0597">Phosphoprotein</keyword>
<feature type="compositionally biased region" description="Low complexity" evidence="7">
    <location>
        <begin position="1127"/>
        <end position="1138"/>
    </location>
</feature>
<dbReference type="InterPro" id="IPR000014">
    <property type="entry name" value="PAS"/>
</dbReference>
<evidence type="ECO:0000313" key="9">
    <source>
        <dbReference type="EMBL" id="ANN13870.1"/>
    </source>
</evidence>
<keyword evidence="5" id="KW-0539">Nucleus</keyword>
<evidence type="ECO:0000259" key="8">
    <source>
        <dbReference type="PROSITE" id="PS50112"/>
    </source>
</evidence>
<evidence type="ECO:0000256" key="7">
    <source>
        <dbReference type="SAM" id="MobiDB-lite"/>
    </source>
</evidence>
<feature type="region of interest" description="Disordered" evidence="7">
    <location>
        <begin position="1"/>
        <end position="165"/>
    </location>
</feature>
<dbReference type="SUPFAM" id="SSF55785">
    <property type="entry name" value="PYP-like sensor domain (PAS domain)"/>
    <property type="match status" value="2"/>
</dbReference>
<dbReference type="PROSITE" id="PS50112">
    <property type="entry name" value="PAS"/>
    <property type="match status" value="2"/>
</dbReference>
<dbReference type="GO" id="GO:0005737">
    <property type="term" value="C:cytoplasm"/>
    <property type="evidence" value="ECO:0007669"/>
    <property type="project" value="TreeGrafter"/>
</dbReference>
<dbReference type="CDD" id="cd00130">
    <property type="entry name" value="PAS"/>
    <property type="match status" value="2"/>
</dbReference>
<protein>
    <recommendedName>
        <fullName evidence="6">Period circadian protein</fullName>
    </recommendedName>
</protein>
<feature type="compositionally biased region" description="Low complexity" evidence="7">
    <location>
        <begin position="1023"/>
        <end position="1033"/>
    </location>
</feature>
<feature type="compositionally biased region" description="Low complexity" evidence="7">
    <location>
        <begin position="683"/>
        <end position="695"/>
    </location>
</feature>
<dbReference type="PANTHER" id="PTHR11269">
    <property type="entry name" value="PERIOD CIRCADIAN PROTEIN"/>
    <property type="match status" value="1"/>
</dbReference>
<reference evidence="9" key="1">
    <citation type="journal article" date="2017" name="Comp. Biochem. Physiol., Part A Mol. Integr. Physiol.">
        <title>Molecular cloning, characterization, and temporal expression of the clock genes period and timeless in the oriental river prawn Macrobrachium nipponense during female reproductive development.</title>
        <authorList>
            <person name="Chen S."/>
            <person name="Qiao H."/>
            <person name="Fu H."/>
            <person name="Sun S."/>
            <person name="Zhang W."/>
            <person name="Jin S."/>
            <person name="Gong Y."/>
            <person name="Jiang S."/>
            <person name="Xiong W."/>
            <person name="YanWu"/>
        </authorList>
    </citation>
    <scope>NUCLEOTIDE SEQUENCE</scope>
</reference>
<feature type="region of interest" description="Disordered" evidence="7">
    <location>
        <begin position="1220"/>
        <end position="1253"/>
    </location>
</feature>
<feature type="region of interest" description="Disordered" evidence="7">
    <location>
        <begin position="1266"/>
        <end position="1292"/>
    </location>
</feature>
<dbReference type="PANTHER" id="PTHR11269:SF16">
    <property type="entry name" value="PERIOD CIRCADIAN PROTEIN"/>
    <property type="match status" value="1"/>
</dbReference>
<dbReference type="GO" id="GO:0043153">
    <property type="term" value="P:entrainment of circadian clock by photoperiod"/>
    <property type="evidence" value="ECO:0007669"/>
    <property type="project" value="TreeGrafter"/>
</dbReference>
<feature type="region of interest" description="Disordered" evidence="7">
    <location>
        <begin position="972"/>
        <end position="1033"/>
    </location>
</feature>
<proteinExistence type="evidence at transcript level"/>
<evidence type="ECO:0000256" key="2">
    <source>
        <dbReference type="ARBA" id="ARBA00022553"/>
    </source>
</evidence>
<sequence length="1292" mass="142107">MNMEGNDGHASAPPVHPDEDDGNVGYHHQQSIPDIAPSHALSDVGTMEEQAMDDAKNPGQQESAYGSLESSSQGQSQKSSYSGSKSLNSGSSHSSGFGDHADYSENRIPNTEIKHKDHKKRKTKEKIEKPLPKEKTEKAKEEEKTEKDVPVVEEKGPRLMPEPPPNVIREAEEAPPEFPCHNNETEEPIFEQPTLVYTQALHYIRKIKERSVEQGIPLTSPELRKLPKDSSEFAAFLKSIKTTVGFTAAISIQDGTVLHVSPSITEVLGFPKDMLIGQSFIDFVYPRDSINLSSKIIHGMNPTFGAETIKDSSGTSFFCRMRMYHGLKSTGFGVRNKHTSYKPCKMTLKLHDPSDGEGSSSGNRNILIASVVPIESAYKVPEEIPALSSFSTRHTGSCNFSEYDPEAIPYLGHLPQDLIGHSVFNCYHPLDLPLLKSVYERIVTNQGKLFKSNPYRFRTFNGSFVTLETEWLCFVNPWSKKIESIIGQHHVLKGPADIEIFLDPTDKPMTPLPEEVMKEAKKAQSDIIDLLDKPVAMYTDPSKEPQEVRRKTLAHAMTPIVEEMDHLEDKDIKPATEKKVVPSVTRVSAQPPDKSHPPEAAHPSVDQVSVVMGEISPHQDDRYPEYNFSTSSPSSYSKLNYTETLQRFFRSQPKTASSDESGDSKMEVSRGDSTAGSGKHKQSQTNSQSQSCSGSGDNYCDNTRQSDSTGNGSGSGDTGRTSSLGRSYRHVQLTEEVLSKHNHDMQKMFMQRQRTGGKAPKDKLKSTKKATKRPTERHHGVKRPSTALEHESSAHKQAFIAPSAVETGQPLKPPTTDVWPRTDNTSSVPRCGANGPTVESNVGRASRLTAPSFPGIVPGFYLPTSSPNLSSIPSMDSMTIPQPPGPTIVMQHQQPTFLQPQVNGAFFTSPGFSRCLPSSLPNYSSVAVPLQYMGAFPGVMYQPVGPPLFNAPPLMLPNVVYQHTVVQPPIGQVSIPQQSDGEKRSGAESEQEIETGKRLATKRPIVHLHRPDSQATSVKAEPGSARGSNASASGKLISTHSLAAESIRSYLEDANQMSPGCAPKVSQLSQSTSVQAEAESIGSPGKQEKMIIGDQGPRVAGSRYSDMVMSASSSNYSSREYKSTDDSMQNVSENSENSEASHSDARWNIPRSKCPRPILNNPQWLEDVKVTPELLYKYQLETKELVDVLRRDMDMLKRTKQPSLVDDQLSSLYNELELDGSNPDLHLEEGVTSSSGEEQAGPSAQENIPRKKKTSTYYSRIAMLHEEDAPMPPHDALNCREQLPAESSCYSS</sequence>
<feature type="compositionally biased region" description="Basic residues" evidence="7">
    <location>
        <begin position="999"/>
        <end position="1008"/>
    </location>
</feature>
<comment type="subcellular location">
    <subcellularLocation>
        <location evidence="1">Nucleus</location>
    </subcellularLocation>
</comment>
<dbReference type="Pfam" id="PF14598">
    <property type="entry name" value="PAS_11"/>
    <property type="match status" value="1"/>
</dbReference>
<keyword evidence="3" id="KW-0677">Repeat</keyword>
<feature type="compositionally biased region" description="Basic and acidic residues" evidence="7">
    <location>
        <begin position="125"/>
        <end position="157"/>
    </location>
</feature>
<dbReference type="EMBL" id="KX097991">
    <property type="protein sequence ID" value="ANN13870.1"/>
    <property type="molecule type" value="mRNA"/>
</dbReference>
<dbReference type="GO" id="GO:0005634">
    <property type="term" value="C:nucleus"/>
    <property type="evidence" value="ECO:0007669"/>
    <property type="project" value="UniProtKB-SubCell"/>
</dbReference>
<feature type="compositionally biased region" description="Low complexity" evidence="7">
    <location>
        <begin position="66"/>
        <end position="98"/>
    </location>
</feature>
<dbReference type="InterPro" id="IPR035965">
    <property type="entry name" value="PAS-like_dom_sf"/>
</dbReference>